<feature type="domain" description="Reverse transcriptase/retrotransposon-derived protein RNase H-like" evidence="1">
    <location>
        <begin position="3"/>
        <end position="75"/>
    </location>
</feature>
<dbReference type="EMBL" id="SMMG02000006">
    <property type="protein sequence ID" value="KAA3470909.1"/>
    <property type="molecule type" value="Genomic_DNA"/>
</dbReference>
<dbReference type="OrthoDB" id="111931at2759"/>
<dbReference type="SUPFAM" id="SSF56672">
    <property type="entry name" value="DNA/RNA polymerases"/>
    <property type="match status" value="1"/>
</dbReference>
<reference evidence="3" key="1">
    <citation type="journal article" date="2019" name="Plant Biotechnol. J.">
        <title>Genome sequencing of the Australian wild diploid species Gossypium australe highlights disease resistance and delayed gland morphogenesis.</title>
        <authorList>
            <person name="Cai Y."/>
            <person name="Cai X."/>
            <person name="Wang Q."/>
            <person name="Wang P."/>
            <person name="Zhang Y."/>
            <person name="Cai C."/>
            <person name="Xu Y."/>
            <person name="Wang K."/>
            <person name="Zhou Z."/>
            <person name="Wang C."/>
            <person name="Geng S."/>
            <person name="Li B."/>
            <person name="Dong Q."/>
            <person name="Hou Y."/>
            <person name="Wang H."/>
            <person name="Ai P."/>
            <person name="Liu Z."/>
            <person name="Yi F."/>
            <person name="Sun M."/>
            <person name="An G."/>
            <person name="Cheng J."/>
            <person name="Zhang Y."/>
            <person name="Shi Q."/>
            <person name="Xie Y."/>
            <person name="Shi X."/>
            <person name="Chang Y."/>
            <person name="Huang F."/>
            <person name="Chen Y."/>
            <person name="Hong S."/>
            <person name="Mi L."/>
            <person name="Sun Q."/>
            <person name="Zhang L."/>
            <person name="Zhou B."/>
            <person name="Peng R."/>
            <person name="Zhang X."/>
            <person name="Liu F."/>
        </authorList>
    </citation>
    <scope>NUCLEOTIDE SEQUENCE [LARGE SCALE GENOMIC DNA]</scope>
    <source>
        <strain evidence="3">cv. PA1801</strain>
    </source>
</reference>
<evidence type="ECO:0000313" key="3">
    <source>
        <dbReference type="Proteomes" id="UP000325315"/>
    </source>
</evidence>
<evidence type="ECO:0000313" key="2">
    <source>
        <dbReference type="EMBL" id="KAA3470909.1"/>
    </source>
</evidence>
<dbReference type="AlphaFoldDB" id="A0A5B6VNI0"/>
<dbReference type="InterPro" id="IPR041577">
    <property type="entry name" value="RT_RNaseH_2"/>
</dbReference>
<proteinExistence type="predicted"/>
<evidence type="ECO:0000259" key="1">
    <source>
        <dbReference type="Pfam" id="PF17919"/>
    </source>
</evidence>
<dbReference type="Proteomes" id="UP000325315">
    <property type="component" value="Unassembled WGS sequence"/>
</dbReference>
<sequence length="115" mass="13233">MSKTMLTEAPILTKPKLGKDFIVFSNSSLSSLVCVLMQEWKVISYASGQLKSREKNYPTHDLELVVVVFYSNNLETLPLQTKMQLMNAHLNFEWDGSILVELRAKPVFLQKIWEL</sequence>
<accession>A0A5B6VNI0</accession>
<dbReference type="InterPro" id="IPR043502">
    <property type="entry name" value="DNA/RNA_pol_sf"/>
</dbReference>
<name>A0A5B6VNI0_9ROSI</name>
<gene>
    <name evidence="2" type="ORF">EPI10_016581</name>
</gene>
<keyword evidence="3" id="KW-1185">Reference proteome</keyword>
<dbReference type="Pfam" id="PF17919">
    <property type="entry name" value="RT_RNaseH_2"/>
    <property type="match status" value="1"/>
</dbReference>
<comment type="caution">
    <text evidence="2">The sequence shown here is derived from an EMBL/GenBank/DDBJ whole genome shotgun (WGS) entry which is preliminary data.</text>
</comment>
<organism evidence="2 3">
    <name type="scientific">Gossypium australe</name>
    <dbReference type="NCBI Taxonomy" id="47621"/>
    <lineage>
        <taxon>Eukaryota</taxon>
        <taxon>Viridiplantae</taxon>
        <taxon>Streptophyta</taxon>
        <taxon>Embryophyta</taxon>
        <taxon>Tracheophyta</taxon>
        <taxon>Spermatophyta</taxon>
        <taxon>Magnoliopsida</taxon>
        <taxon>eudicotyledons</taxon>
        <taxon>Gunneridae</taxon>
        <taxon>Pentapetalae</taxon>
        <taxon>rosids</taxon>
        <taxon>malvids</taxon>
        <taxon>Malvales</taxon>
        <taxon>Malvaceae</taxon>
        <taxon>Malvoideae</taxon>
        <taxon>Gossypium</taxon>
    </lineage>
</organism>
<protein>
    <submittedName>
        <fullName evidence="2">CCHC-type integrase</fullName>
    </submittedName>
</protein>